<evidence type="ECO:0000313" key="1">
    <source>
        <dbReference type="EMBL" id="EXB38103.1"/>
    </source>
</evidence>
<evidence type="ECO:0000313" key="2">
    <source>
        <dbReference type="Proteomes" id="UP000030645"/>
    </source>
</evidence>
<keyword evidence="2" id="KW-1185">Reference proteome</keyword>
<dbReference type="AlphaFoldDB" id="W9R4R2"/>
<proteinExistence type="predicted"/>
<organism evidence="1 2">
    <name type="scientific">Morus notabilis</name>
    <dbReference type="NCBI Taxonomy" id="981085"/>
    <lineage>
        <taxon>Eukaryota</taxon>
        <taxon>Viridiplantae</taxon>
        <taxon>Streptophyta</taxon>
        <taxon>Embryophyta</taxon>
        <taxon>Tracheophyta</taxon>
        <taxon>Spermatophyta</taxon>
        <taxon>Magnoliopsida</taxon>
        <taxon>eudicotyledons</taxon>
        <taxon>Gunneridae</taxon>
        <taxon>Pentapetalae</taxon>
        <taxon>rosids</taxon>
        <taxon>fabids</taxon>
        <taxon>Rosales</taxon>
        <taxon>Moraceae</taxon>
        <taxon>Moreae</taxon>
        <taxon>Morus</taxon>
    </lineage>
</organism>
<accession>W9R4R2</accession>
<protein>
    <submittedName>
        <fullName evidence="1">Uncharacterized protein</fullName>
    </submittedName>
</protein>
<name>W9R4R2_9ROSA</name>
<dbReference type="Proteomes" id="UP000030645">
    <property type="component" value="Unassembled WGS sequence"/>
</dbReference>
<sequence length="63" mass="6763">MAHIDGSTVNPLALGPLQYRKIAAVAAGYGHDFGHVLLEKKIFVAMKPQLNAQQMVPTYGRGA</sequence>
<gene>
    <name evidence="1" type="ORF">L484_021025</name>
</gene>
<dbReference type="EMBL" id="KE343679">
    <property type="protein sequence ID" value="EXB38103.1"/>
    <property type="molecule type" value="Genomic_DNA"/>
</dbReference>
<reference evidence="2" key="1">
    <citation type="submission" date="2013-01" db="EMBL/GenBank/DDBJ databases">
        <title>Draft Genome Sequence of a Mulberry Tree, Morus notabilis C.K. Schneid.</title>
        <authorList>
            <person name="He N."/>
            <person name="Zhao S."/>
        </authorList>
    </citation>
    <scope>NUCLEOTIDE SEQUENCE</scope>
</reference>